<evidence type="ECO:0000256" key="5">
    <source>
        <dbReference type="ARBA" id="ARBA00023069"/>
    </source>
</evidence>
<evidence type="ECO:0000256" key="6">
    <source>
        <dbReference type="ARBA" id="ARBA00023273"/>
    </source>
</evidence>
<dbReference type="GO" id="GO:0030991">
    <property type="term" value="C:intraciliary transport particle A"/>
    <property type="evidence" value="ECO:0007669"/>
    <property type="project" value="TreeGrafter"/>
</dbReference>
<keyword evidence="3 7" id="KW-0853">WD repeat</keyword>
<feature type="region of interest" description="Disordered" evidence="8">
    <location>
        <begin position="1091"/>
        <end position="1123"/>
    </location>
</feature>
<dbReference type="InterPro" id="IPR036322">
    <property type="entry name" value="WD40_repeat_dom_sf"/>
</dbReference>
<dbReference type="GO" id="GO:1905515">
    <property type="term" value="P:non-motile cilium assembly"/>
    <property type="evidence" value="ECO:0007669"/>
    <property type="project" value="TreeGrafter"/>
</dbReference>
<keyword evidence="14" id="KW-1185">Reference proteome</keyword>
<proteinExistence type="predicted"/>
<feature type="repeat" description="WD" evidence="7">
    <location>
        <begin position="45"/>
        <end position="76"/>
    </location>
</feature>
<dbReference type="InterPro" id="IPR001680">
    <property type="entry name" value="WD40_rpt"/>
</dbReference>
<reference evidence="13" key="1">
    <citation type="submission" date="2013-05" db="EMBL/GenBank/DDBJ databases">
        <authorList>
            <person name="Yim A.K.Y."/>
            <person name="Chan T.F."/>
            <person name="Ji K.M."/>
            <person name="Liu X.Y."/>
            <person name="Zhou J.W."/>
            <person name="Li R.Q."/>
            <person name="Yang K.Y."/>
            <person name="Li J."/>
            <person name="Li M."/>
            <person name="Law P.T.W."/>
            <person name="Wu Y.L."/>
            <person name="Cai Z.L."/>
            <person name="Qin H."/>
            <person name="Bao Y."/>
            <person name="Leung R.K.K."/>
            <person name="Ng P.K.S."/>
            <person name="Zou J."/>
            <person name="Zhong X.J."/>
            <person name="Ran P.X."/>
            <person name="Zhong N.S."/>
            <person name="Liu Z.G."/>
            <person name="Tsui S.K.W."/>
        </authorList>
    </citation>
    <scope>NUCLEOTIDE SEQUENCE</scope>
    <source>
        <strain evidence="13">Derf</strain>
        <tissue evidence="13">Whole organism</tissue>
    </source>
</reference>
<dbReference type="InterPro" id="IPR056153">
    <property type="entry name" value="Beta-prop_IFT122_1st"/>
</dbReference>
<evidence type="ECO:0000259" key="10">
    <source>
        <dbReference type="Pfam" id="PF23381"/>
    </source>
</evidence>
<protein>
    <recommendedName>
        <fullName evidence="2">Intraflagellar transport protein 122 homolog</fullName>
    </recommendedName>
</protein>
<dbReference type="InterPro" id="IPR015943">
    <property type="entry name" value="WD40/YVTN_repeat-like_dom_sf"/>
</dbReference>
<evidence type="ECO:0000256" key="7">
    <source>
        <dbReference type="PROSITE-ProRule" id="PRU00221"/>
    </source>
</evidence>
<dbReference type="Gene3D" id="2.130.10.10">
    <property type="entry name" value="YVTN repeat-like/Quinoprotein amine dehydrogenase"/>
    <property type="match status" value="2"/>
</dbReference>
<dbReference type="EMBL" id="ASGP02000001">
    <property type="protein sequence ID" value="KAH9526933.1"/>
    <property type="molecule type" value="Genomic_DNA"/>
</dbReference>
<evidence type="ECO:0000313" key="13">
    <source>
        <dbReference type="EMBL" id="KAH9526933.1"/>
    </source>
</evidence>
<feature type="domain" description="IFT122 zinc ribbon" evidence="11">
    <location>
        <begin position="1033"/>
        <end position="1076"/>
    </location>
</feature>
<keyword evidence="5" id="KW-0969">Cilium</keyword>
<organism evidence="13 14">
    <name type="scientific">Dermatophagoides farinae</name>
    <name type="common">American house dust mite</name>
    <dbReference type="NCBI Taxonomy" id="6954"/>
    <lineage>
        <taxon>Eukaryota</taxon>
        <taxon>Metazoa</taxon>
        <taxon>Ecdysozoa</taxon>
        <taxon>Arthropoda</taxon>
        <taxon>Chelicerata</taxon>
        <taxon>Arachnida</taxon>
        <taxon>Acari</taxon>
        <taxon>Acariformes</taxon>
        <taxon>Sarcoptiformes</taxon>
        <taxon>Astigmata</taxon>
        <taxon>Psoroptidia</taxon>
        <taxon>Analgoidea</taxon>
        <taxon>Pyroglyphidae</taxon>
        <taxon>Dermatophagoidinae</taxon>
        <taxon>Dermatophagoides</taxon>
    </lineage>
</organism>
<dbReference type="Pfam" id="PF25144">
    <property type="entry name" value="Zn_ribbon_IFT122"/>
    <property type="match status" value="1"/>
</dbReference>
<dbReference type="InterPro" id="IPR056152">
    <property type="entry name" value="Beta-prop_IFT122_2nd"/>
</dbReference>
<dbReference type="GO" id="GO:0061512">
    <property type="term" value="P:protein localization to cilium"/>
    <property type="evidence" value="ECO:0007669"/>
    <property type="project" value="TreeGrafter"/>
</dbReference>
<dbReference type="Pfam" id="PF23381">
    <property type="entry name" value="Beta-prop_IFT122_1st"/>
    <property type="match status" value="2"/>
</dbReference>
<evidence type="ECO:0000256" key="4">
    <source>
        <dbReference type="ARBA" id="ARBA00022737"/>
    </source>
</evidence>
<evidence type="ECO:0000259" key="11">
    <source>
        <dbReference type="Pfam" id="PF25144"/>
    </source>
</evidence>
<dbReference type="InterPro" id="IPR011990">
    <property type="entry name" value="TPR-like_helical_dom_sf"/>
</dbReference>
<keyword evidence="4" id="KW-0677">Repeat</keyword>
<dbReference type="InterPro" id="IPR039857">
    <property type="entry name" value="Ift122/121"/>
</dbReference>
<dbReference type="GO" id="GO:0035721">
    <property type="term" value="P:intraciliary retrograde transport"/>
    <property type="evidence" value="ECO:0007669"/>
    <property type="project" value="TreeGrafter"/>
</dbReference>
<evidence type="ECO:0000256" key="8">
    <source>
        <dbReference type="SAM" id="MobiDB-lite"/>
    </source>
</evidence>
<dbReference type="AlphaFoldDB" id="A0A922IA00"/>
<dbReference type="Pfam" id="PF25295">
    <property type="entry name" value="TPR_IFT122"/>
    <property type="match status" value="1"/>
</dbReference>
<feature type="domain" description="IFT122 first beta-propeller" evidence="10">
    <location>
        <begin position="10"/>
        <end position="169"/>
    </location>
</feature>
<evidence type="ECO:0000313" key="14">
    <source>
        <dbReference type="Proteomes" id="UP000790347"/>
    </source>
</evidence>
<feature type="region of interest" description="Disordered" evidence="8">
    <location>
        <begin position="897"/>
        <end position="916"/>
    </location>
</feature>
<dbReference type="PANTHER" id="PTHR12764:SF4">
    <property type="entry name" value="INTRAFLAGELLAR TRANSPORT PROTEIN 122 HOMOLOG"/>
    <property type="match status" value="1"/>
</dbReference>
<keyword evidence="6" id="KW-0966">Cell projection</keyword>
<gene>
    <name evidence="13" type="ORF">DERF_000988</name>
</gene>
<sequence length="1233" mass="143356">MKSNLLWQYHIYDLAISPDGNLLLAVADQKIYVYDILKKSLIESLKGHKDNVYCICYAHDGKRFATGSADKQVIIWTSKMEGILKYSHNDSVRCVQYNPTSYQLLSCTSSDFGLWSPEQKNVTKIKVTSPINCCCWNEDGIIFALGFNSGHISIRFKNGDEKMKIERKNAIWGVLFFKTNDEKMEDRLSVVDWSTKSISIYDVDGNQNVQERNIGYDPLFISSLLGNEFFLIGGTNKQVIVYTVEGIALDTITTKESWIWCCKAHGNRMAIGCQDGTLSMYQISTMTVQCLHEQLYAYRHSSMTDVLVHQLNTNEKKKKFYHFPHFTALIKCRDLVKKIAIYKTLLAIQLAKRIVLYECNNEGKLNYRIKEKINTETINDCTMIRLCSSNLIIVRDENVIQSLNFNGKLEKEWNFKSSIKYLKTIGGVPAKESLLIGLKDGQVLMIFISNIIPVELIKIGNPIQYIDISIKRQKVAIIDDKNNCLVYDLRNKQLIFEEPSVKSVVWNSRFDDLLCFAGSGFVAIKMANIPMQTIEFSDQANVIGYSGNKIYLQYNDMKIICHEIAYSRILLHYIQLNKFTEAYRIACLNVTYEDWQMLTNQAMNKCEFSIARKCFQRNNDWPYNELLYSYFQQTDSISNENRKQLLLAKYLAYKGLFAESAKLYKKINALHLAWEMFTDLQMYDQAKEYENHQNQQVSSLSVATADNFTNQQQQQQRRQQSSNNNAFNDLQTLSKVCIAKGDYEKAFEIISKSDANSIVSFAEQIDKGEIKLLNLIAESFLNKQDYVNAIQIYRKIGDFKSLALTYIHNNQWEEALKICNDIPLMKQEIYFPYAMWLAENDRFAEAQKAFYESGKYQESKQVLERLLKNSIIENRFNDASYYSWLLANHCNQIYNDQQNDDEQQNNNNNNNNNNKKKIEMNDWQKLHEQAEIYHAYQYIYKYIEEPFTSVYAEILFNSALFLFQYIDGDLLPQAVSMPYILFALAKLGKTLGHYKLVRIAYKKLNNLRLPDKLSESIQIGSIEIRTKPFVDAEELSLFCYRCSSQYSLINGKLNRCVNCDHRFIHSFYSFDILPLVEFEINISDENFQKILDSNSDDNDDGGDKKSSFGQRQSPRERRRRRTSLVNDSEVFTNDLLLNEKTESEQLTINFGDEINPETNVAILNEKYLDQLNHSNVIIVQDNVSDRNHYYLNMMPEIGIVACPFCHKFFYNDEYEFQILKNGNCLFCRQKKFD</sequence>
<dbReference type="PROSITE" id="PS50082">
    <property type="entry name" value="WD_REPEATS_2"/>
    <property type="match status" value="1"/>
</dbReference>
<dbReference type="SUPFAM" id="SSF50978">
    <property type="entry name" value="WD40 repeat-like"/>
    <property type="match status" value="2"/>
</dbReference>
<dbReference type="SUPFAM" id="SSF48452">
    <property type="entry name" value="TPR-like"/>
    <property type="match status" value="1"/>
</dbReference>
<evidence type="ECO:0000256" key="1">
    <source>
        <dbReference type="ARBA" id="ARBA00004138"/>
    </source>
</evidence>
<dbReference type="Gene3D" id="1.25.40.470">
    <property type="match status" value="1"/>
</dbReference>
<accession>A0A922IA00</accession>
<dbReference type="InterPro" id="IPR056838">
    <property type="entry name" value="Zn_ribbon_IFT122"/>
</dbReference>
<dbReference type="InterPro" id="IPR057411">
    <property type="entry name" value="TPR_IFT122"/>
</dbReference>
<evidence type="ECO:0000259" key="9">
    <source>
        <dbReference type="Pfam" id="PF23377"/>
    </source>
</evidence>
<dbReference type="GO" id="GO:0097730">
    <property type="term" value="C:non-motile cilium"/>
    <property type="evidence" value="ECO:0007669"/>
    <property type="project" value="TreeGrafter"/>
</dbReference>
<feature type="domain" description="IFT122 first beta-propeller" evidence="10">
    <location>
        <begin position="180"/>
        <end position="283"/>
    </location>
</feature>
<feature type="domain" description="Intraflagellar transport protein 122 homolog TPR" evidence="12">
    <location>
        <begin position="568"/>
        <end position="966"/>
    </location>
</feature>
<dbReference type="Proteomes" id="UP000790347">
    <property type="component" value="Unassembled WGS sequence"/>
</dbReference>
<dbReference type="Pfam" id="PF23377">
    <property type="entry name" value="Beta-prop_IFT122_2nd"/>
    <property type="match status" value="1"/>
</dbReference>
<name>A0A922IA00_DERFA</name>
<dbReference type="SMART" id="SM00320">
    <property type="entry name" value="WD40"/>
    <property type="match status" value="5"/>
</dbReference>
<evidence type="ECO:0000256" key="3">
    <source>
        <dbReference type="ARBA" id="ARBA00022574"/>
    </source>
</evidence>
<evidence type="ECO:0000259" key="12">
    <source>
        <dbReference type="Pfam" id="PF25295"/>
    </source>
</evidence>
<comment type="caution">
    <text evidence="13">The sequence shown here is derived from an EMBL/GenBank/DDBJ whole genome shotgun (WGS) entry which is preliminary data.</text>
</comment>
<comment type="subcellular location">
    <subcellularLocation>
        <location evidence="1">Cell projection</location>
        <location evidence="1">Cilium</location>
    </subcellularLocation>
</comment>
<evidence type="ECO:0000256" key="2">
    <source>
        <dbReference type="ARBA" id="ARBA00019442"/>
    </source>
</evidence>
<reference evidence="13" key="2">
    <citation type="journal article" date="2022" name="Res Sq">
        <title>Comparative Genomics Reveals Insights into the Divergent Evolution of Astigmatic Mites and Household Pest Adaptations.</title>
        <authorList>
            <person name="Xiong Q."/>
            <person name="Wan A.T.-Y."/>
            <person name="Liu X.-Y."/>
            <person name="Fung C.S.-H."/>
            <person name="Xiao X."/>
            <person name="Malainual N."/>
            <person name="Hou J."/>
            <person name="Wang L."/>
            <person name="Wang M."/>
            <person name="Yang K."/>
            <person name="Cui Y."/>
            <person name="Leung E."/>
            <person name="Nong W."/>
            <person name="Shin S.-K."/>
            <person name="Au S."/>
            <person name="Jeong K.Y."/>
            <person name="Chew F.T."/>
            <person name="Hui J."/>
            <person name="Leung T.F."/>
            <person name="Tungtrongchitr A."/>
            <person name="Zhong N."/>
            <person name="Liu Z."/>
            <person name="Tsui S."/>
        </authorList>
    </citation>
    <scope>NUCLEOTIDE SEQUENCE</scope>
    <source>
        <strain evidence="13">Derf</strain>
        <tissue evidence="13">Whole organism</tissue>
    </source>
</reference>
<feature type="compositionally biased region" description="Low complexity" evidence="8">
    <location>
        <begin position="904"/>
        <end position="913"/>
    </location>
</feature>
<feature type="domain" description="IFT122 second beta-propeller" evidence="9">
    <location>
        <begin position="290"/>
        <end position="552"/>
    </location>
</feature>
<dbReference type="PROSITE" id="PS50294">
    <property type="entry name" value="WD_REPEATS_REGION"/>
    <property type="match status" value="1"/>
</dbReference>
<dbReference type="PANTHER" id="PTHR12764">
    <property type="entry name" value="WD REPEAT DOMAIN-RELATED"/>
    <property type="match status" value="1"/>
</dbReference>